<dbReference type="UniPathway" id="UPA00035">
    <property type="reaction ID" value="UER00041"/>
</dbReference>
<dbReference type="InterPro" id="IPR000312">
    <property type="entry name" value="Glycosyl_Trfase_fam3"/>
</dbReference>
<dbReference type="PANTHER" id="PTHR43285">
    <property type="entry name" value="ANTHRANILATE PHOSPHORIBOSYLTRANSFERASE"/>
    <property type="match status" value="1"/>
</dbReference>
<keyword evidence="3 9" id="KW-0328">Glycosyltransferase</keyword>
<dbReference type="GO" id="GO:0000162">
    <property type="term" value="P:L-tryptophan biosynthetic process"/>
    <property type="evidence" value="ECO:0007669"/>
    <property type="project" value="UniProtKB-UniRule"/>
</dbReference>
<feature type="binding site" evidence="9">
    <location>
        <position position="225"/>
    </location>
    <ligand>
        <name>Mg(2+)</name>
        <dbReference type="ChEBI" id="CHEBI:18420"/>
        <label>2</label>
    </ligand>
</feature>
<dbReference type="HAMAP" id="MF_00211">
    <property type="entry name" value="TrpD"/>
    <property type="match status" value="1"/>
</dbReference>
<evidence type="ECO:0000256" key="3">
    <source>
        <dbReference type="ARBA" id="ARBA00022676"/>
    </source>
</evidence>
<dbReference type="SUPFAM" id="SSF47648">
    <property type="entry name" value="Nucleoside phosphorylase/phosphoribosyltransferase N-terminal domain"/>
    <property type="match status" value="1"/>
</dbReference>
<reference evidence="12" key="2">
    <citation type="submission" date="2020-09" db="EMBL/GenBank/DDBJ databases">
        <authorList>
            <person name="Sun Q."/>
            <person name="Zhou Y."/>
        </authorList>
    </citation>
    <scope>NUCLEOTIDE SEQUENCE</scope>
    <source>
        <strain evidence="12">CGMCC 1.15179</strain>
    </source>
</reference>
<dbReference type="Pfam" id="PF02885">
    <property type="entry name" value="Glycos_trans_3N"/>
    <property type="match status" value="1"/>
</dbReference>
<evidence type="ECO:0000256" key="7">
    <source>
        <dbReference type="ARBA" id="ARBA00052328"/>
    </source>
</evidence>
<evidence type="ECO:0000256" key="6">
    <source>
        <dbReference type="ARBA" id="ARBA00023141"/>
    </source>
</evidence>
<evidence type="ECO:0000313" key="13">
    <source>
        <dbReference type="Proteomes" id="UP000625210"/>
    </source>
</evidence>
<feature type="domain" description="Glycosyl transferase family 3" evidence="10">
    <location>
        <begin position="74"/>
        <end position="323"/>
    </location>
</feature>
<dbReference type="FunFam" id="3.40.1030.10:FF:000002">
    <property type="entry name" value="Anthranilate phosphoribosyltransferase"/>
    <property type="match status" value="1"/>
</dbReference>
<keyword evidence="5 9" id="KW-0822">Tryptophan biosynthesis</keyword>
<feature type="binding site" evidence="9">
    <location>
        <position position="88"/>
    </location>
    <ligand>
        <name>5-phospho-alpha-D-ribose 1-diphosphate</name>
        <dbReference type="ChEBI" id="CHEBI:58017"/>
    </ligand>
</feature>
<dbReference type="InterPro" id="IPR035902">
    <property type="entry name" value="Nuc_phospho_transferase"/>
</dbReference>
<evidence type="ECO:0000256" key="1">
    <source>
        <dbReference type="ARBA" id="ARBA00004907"/>
    </source>
</evidence>
<feature type="binding site" evidence="9">
    <location>
        <position position="92"/>
    </location>
    <ligand>
        <name>Mg(2+)</name>
        <dbReference type="ChEBI" id="CHEBI:18420"/>
        <label>1</label>
    </ligand>
</feature>
<evidence type="ECO:0000256" key="8">
    <source>
        <dbReference type="ARBA" id="ARBA00061188"/>
    </source>
</evidence>
<dbReference type="SUPFAM" id="SSF52418">
    <property type="entry name" value="Nucleoside phosphorylase/phosphoribosyltransferase catalytic domain"/>
    <property type="match status" value="1"/>
</dbReference>
<accession>A0A8J2VHX1</accession>
<evidence type="ECO:0000313" key="12">
    <source>
        <dbReference type="EMBL" id="GGE11343.1"/>
    </source>
</evidence>
<comment type="subunit">
    <text evidence="9">Homodimer.</text>
</comment>
<evidence type="ECO:0000256" key="5">
    <source>
        <dbReference type="ARBA" id="ARBA00022822"/>
    </source>
</evidence>
<dbReference type="RefSeq" id="WP_188646892.1">
    <property type="nucleotide sequence ID" value="NZ_BMHQ01000003.1"/>
</dbReference>
<dbReference type="AlphaFoldDB" id="A0A8J2VHX1"/>
<feature type="binding site" evidence="9">
    <location>
        <begin position="108"/>
        <end position="116"/>
    </location>
    <ligand>
        <name>5-phospho-alpha-D-ribose 1-diphosphate</name>
        <dbReference type="ChEBI" id="CHEBI:58017"/>
    </ligand>
</feature>
<feature type="binding site" evidence="9">
    <location>
        <position position="120"/>
    </location>
    <ligand>
        <name>5-phospho-alpha-D-ribose 1-diphosphate</name>
        <dbReference type="ChEBI" id="CHEBI:58017"/>
    </ligand>
</feature>
<dbReference type="InterPro" id="IPR005940">
    <property type="entry name" value="Anthranilate_Pribosyl_Tfrase"/>
</dbReference>
<comment type="function">
    <text evidence="9">Catalyzes the transfer of the phosphoribosyl group of 5-phosphorylribose-1-pyrophosphate (PRPP) to anthranilate to yield N-(5'-phosphoribosyl)-anthranilate (PRA).</text>
</comment>
<proteinExistence type="inferred from homology"/>
<feature type="binding site" evidence="9">
    <location>
        <position position="111"/>
    </location>
    <ligand>
        <name>anthranilate</name>
        <dbReference type="ChEBI" id="CHEBI:16567"/>
        <label>1</label>
    </ligand>
</feature>
<keyword evidence="2 9" id="KW-0028">Amino-acid biosynthesis</keyword>
<comment type="cofactor">
    <cofactor evidence="9">
        <name>Mg(2+)</name>
        <dbReference type="ChEBI" id="CHEBI:18420"/>
    </cofactor>
    <text evidence="9">Binds 2 magnesium ions per monomer.</text>
</comment>
<evidence type="ECO:0000256" key="2">
    <source>
        <dbReference type="ARBA" id="ARBA00022605"/>
    </source>
</evidence>
<feature type="binding site" evidence="9">
    <location>
        <position position="80"/>
    </location>
    <ligand>
        <name>5-phospho-alpha-D-ribose 1-diphosphate</name>
        <dbReference type="ChEBI" id="CHEBI:58017"/>
    </ligand>
</feature>
<dbReference type="Proteomes" id="UP000625210">
    <property type="component" value="Unassembled WGS sequence"/>
</dbReference>
<dbReference type="EC" id="2.4.2.18" evidence="9"/>
<comment type="caution">
    <text evidence="12">The sequence shown here is derived from an EMBL/GenBank/DDBJ whole genome shotgun (WGS) entry which is preliminary data.</text>
</comment>
<sequence>MIQHYLSKVVSGTSLTREESVELMCAMMEGRFTSSQAAALLTALRMKGETPEEISGLAEAMRKKATRVFLPEVDAVDTCGTGGDGGRTFNISTAAAIVAAAAGTPVAKHGNRAVSSKSGSADVLEALGVEIQLTPEEARETLTKIGICFLFAPLFHQAMKHVMATRKELGFRTCFNLLGPLANPAQVKRQLIGVYEPGLTETTAKALAALGTQRALVVSGLEGIDEISIAAETQVSEVNNGEVRTYRISPEELGLTRARPEDVAGGNAAENAAIIRDILHGKPGPKLDVVLANAGAVIYVAGQADTLQEGVHIARQTVMAGSAAVKLEQMKNRGRQREEVHHVS</sequence>
<comment type="similarity">
    <text evidence="8">In the C-terminal section; belongs to the anthranilate phosphoribosyltransferase family.</text>
</comment>
<dbReference type="InterPro" id="IPR036320">
    <property type="entry name" value="Glycosyl_Trfase_fam3_N_dom_sf"/>
</dbReference>
<dbReference type="Gene3D" id="1.20.970.10">
    <property type="entry name" value="Transferase, Pyrimidine Nucleoside Phosphorylase, Chain C"/>
    <property type="match status" value="1"/>
</dbReference>
<gene>
    <name evidence="9 12" type="primary">trpD</name>
    <name evidence="12" type="ORF">GCM10011571_10880</name>
</gene>
<dbReference type="PANTHER" id="PTHR43285:SF2">
    <property type="entry name" value="ANTHRANILATE PHOSPHORIBOSYLTRANSFERASE"/>
    <property type="match status" value="1"/>
</dbReference>
<feature type="binding site" evidence="9">
    <location>
        <position position="226"/>
    </location>
    <ligand>
        <name>Mg(2+)</name>
        <dbReference type="ChEBI" id="CHEBI:18420"/>
        <label>1</label>
    </ligand>
</feature>
<protein>
    <recommendedName>
        <fullName evidence="9">Anthranilate phosphoribosyltransferase</fullName>
        <ecNumber evidence="9">2.4.2.18</ecNumber>
    </recommendedName>
</protein>
<feature type="domain" description="Glycosyl transferase family 3 N-terminal" evidence="11">
    <location>
        <begin position="4"/>
        <end position="65"/>
    </location>
</feature>
<evidence type="ECO:0000259" key="10">
    <source>
        <dbReference type="Pfam" id="PF00591"/>
    </source>
</evidence>
<comment type="similarity">
    <text evidence="9">Belongs to the anthranilate phosphoribosyltransferase family.</text>
</comment>
<comment type="catalytic activity">
    <reaction evidence="7 9">
        <text>N-(5-phospho-beta-D-ribosyl)anthranilate + diphosphate = 5-phospho-alpha-D-ribose 1-diphosphate + anthranilate</text>
        <dbReference type="Rhea" id="RHEA:11768"/>
        <dbReference type="ChEBI" id="CHEBI:16567"/>
        <dbReference type="ChEBI" id="CHEBI:18277"/>
        <dbReference type="ChEBI" id="CHEBI:33019"/>
        <dbReference type="ChEBI" id="CHEBI:58017"/>
        <dbReference type="EC" id="2.4.2.18"/>
    </reaction>
</comment>
<evidence type="ECO:0000259" key="11">
    <source>
        <dbReference type="Pfam" id="PF02885"/>
    </source>
</evidence>
<feature type="binding site" evidence="9">
    <location>
        <position position="226"/>
    </location>
    <ligand>
        <name>Mg(2+)</name>
        <dbReference type="ChEBI" id="CHEBI:18420"/>
        <label>2</label>
    </ligand>
</feature>
<evidence type="ECO:0000256" key="9">
    <source>
        <dbReference type="HAMAP-Rule" id="MF_00211"/>
    </source>
</evidence>
<dbReference type="GO" id="GO:0000287">
    <property type="term" value="F:magnesium ion binding"/>
    <property type="evidence" value="ECO:0007669"/>
    <property type="project" value="UniProtKB-UniRule"/>
</dbReference>
<dbReference type="Gene3D" id="3.40.1030.10">
    <property type="entry name" value="Nucleoside phosphorylase/phosphoribosyltransferase catalytic domain"/>
    <property type="match status" value="1"/>
</dbReference>
<keyword evidence="9" id="KW-0479">Metal-binding</keyword>
<dbReference type="Pfam" id="PF00591">
    <property type="entry name" value="Glycos_transf_3"/>
    <property type="match status" value="1"/>
</dbReference>
<dbReference type="GO" id="GO:0005829">
    <property type="term" value="C:cytosol"/>
    <property type="evidence" value="ECO:0007669"/>
    <property type="project" value="TreeGrafter"/>
</dbReference>
<evidence type="ECO:0000256" key="4">
    <source>
        <dbReference type="ARBA" id="ARBA00022679"/>
    </source>
</evidence>
<feature type="binding site" evidence="9">
    <location>
        <position position="166"/>
    </location>
    <ligand>
        <name>anthranilate</name>
        <dbReference type="ChEBI" id="CHEBI:16567"/>
        <label>2</label>
    </ligand>
</feature>
<keyword evidence="6 9" id="KW-0057">Aromatic amino acid biosynthesis</keyword>
<comment type="caution">
    <text evidence="9">Lacks conserved residue(s) required for the propagation of feature annotation.</text>
</comment>
<feature type="binding site" evidence="9">
    <location>
        <begin position="90"/>
        <end position="93"/>
    </location>
    <ligand>
        <name>5-phospho-alpha-D-ribose 1-diphosphate</name>
        <dbReference type="ChEBI" id="CHEBI:58017"/>
    </ligand>
</feature>
<feature type="binding site" evidence="9">
    <location>
        <position position="80"/>
    </location>
    <ligand>
        <name>anthranilate</name>
        <dbReference type="ChEBI" id="CHEBI:16567"/>
        <label>1</label>
    </ligand>
</feature>
<keyword evidence="4 9" id="KW-0808">Transferase</keyword>
<dbReference type="NCBIfam" id="TIGR01245">
    <property type="entry name" value="trpD"/>
    <property type="match status" value="1"/>
</dbReference>
<keyword evidence="9" id="KW-0460">Magnesium</keyword>
<dbReference type="InterPro" id="IPR017459">
    <property type="entry name" value="Glycosyl_Trfase_fam3_N_dom"/>
</dbReference>
<comment type="pathway">
    <text evidence="1 9">Amino-acid biosynthesis; L-tryptophan biosynthesis; L-tryptophan from chorismate: step 2/5.</text>
</comment>
<keyword evidence="13" id="KW-1185">Reference proteome</keyword>
<dbReference type="GO" id="GO:0004048">
    <property type="term" value="F:anthranilate phosphoribosyltransferase activity"/>
    <property type="evidence" value="ECO:0007669"/>
    <property type="project" value="UniProtKB-UniRule"/>
</dbReference>
<feature type="binding site" evidence="9">
    <location>
        <begin position="83"/>
        <end position="84"/>
    </location>
    <ligand>
        <name>5-phospho-alpha-D-ribose 1-diphosphate</name>
        <dbReference type="ChEBI" id="CHEBI:58017"/>
    </ligand>
</feature>
<reference evidence="12" key="1">
    <citation type="journal article" date="2014" name="Int. J. Syst. Evol. Microbiol.">
        <title>Complete genome sequence of Corynebacterium casei LMG S-19264T (=DSM 44701T), isolated from a smear-ripened cheese.</title>
        <authorList>
            <consortium name="US DOE Joint Genome Institute (JGI-PGF)"/>
            <person name="Walter F."/>
            <person name="Albersmeier A."/>
            <person name="Kalinowski J."/>
            <person name="Ruckert C."/>
        </authorList>
    </citation>
    <scope>NUCLEOTIDE SEQUENCE</scope>
    <source>
        <strain evidence="12">CGMCC 1.15179</strain>
    </source>
</reference>
<name>A0A8J2VHX1_9BACL</name>
<dbReference type="EMBL" id="BMHQ01000003">
    <property type="protein sequence ID" value="GGE11343.1"/>
    <property type="molecule type" value="Genomic_DNA"/>
</dbReference>
<organism evidence="12 13">
    <name type="scientific">Marinithermofilum abyssi</name>
    <dbReference type="NCBI Taxonomy" id="1571185"/>
    <lineage>
        <taxon>Bacteria</taxon>
        <taxon>Bacillati</taxon>
        <taxon>Bacillota</taxon>
        <taxon>Bacilli</taxon>
        <taxon>Bacillales</taxon>
        <taxon>Thermoactinomycetaceae</taxon>
        <taxon>Marinithermofilum</taxon>
    </lineage>
</organism>